<feature type="transmembrane region" description="Helical" evidence="2">
    <location>
        <begin position="33"/>
        <end position="51"/>
    </location>
</feature>
<dbReference type="Pfam" id="PF12666">
    <property type="entry name" value="PrgI"/>
    <property type="match status" value="1"/>
</dbReference>
<evidence type="ECO:0000256" key="2">
    <source>
        <dbReference type="SAM" id="Phobius"/>
    </source>
</evidence>
<evidence type="ECO:0000313" key="4">
    <source>
        <dbReference type="EMBL" id="TQL36880.1"/>
    </source>
</evidence>
<dbReference type="EMBL" id="VFOL01000001">
    <property type="protein sequence ID" value="TQL36880.1"/>
    <property type="molecule type" value="Genomic_DNA"/>
</dbReference>
<accession>A0A542XM58</accession>
<gene>
    <name evidence="4" type="ORF">FB564_2014</name>
    <name evidence="3" type="ORF">Sar04_38060</name>
</gene>
<keyword evidence="2" id="KW-0472">Membrane</keyword>
<feature type="compositionally biased region" description="Pro residues" evidence="1">
    <location>
        <begin position="293"/>
        <end position="304"/>
    </location>
</feature>
<keyword evidence="6" id="KW-1185">Reference proteome</keyword>
<evidence type="ECO:0000313" key="6">
    <source>
        <dbReference type="Proteomes" id="UP000677457"/>
    </source>
</evidence>
<reference evidence="3 6" key="2">
    <citation type="submission" date="2021-03" db="EMBL/GenBank/DDBJ databases">
        <title>Whole genome shotgun sequence of Salinispora arenicola NBRC 105043.</title>
        <authorList>
            <person name="Komaki H."/>
            <person name="Tamura T."/>
        </authorList>
    </citation>
    <scope>NUCLEOTIDE SEQUENCE [LARGE SCALE GENOMIC DNA]</scope>
    <source>
        <strain evidence="3 6">NBRC 105043</strain>
    </source>
</reference>
<evidence type="ECO:0000313" key="5">
    <source>
        <dbReference type="Proteomes" id="UP000315983"/>
    </source>
</evidence>
<comment type="caution">
    <text evidence="4">The sequence shown here is derived from an EMBL/GenBank/DDBJ whole genome shotgun (WGS) entry which is preliminary data.</text>
</comment>
<sequence>MGRRDDEAPLRARVPADVERADRIAFGLTGRQLVILTVTGLVLYAAWTALATVVPPLVFIACALPIVGAAFFVAVGRRDGLGLDVWLLAAFRHQRAPGRLVPSEDPITPAPAWISTTRGPGDRFPLPAPLRLPAKGITPEGLVDLGLDGTTGLVAASTVAFGLRTPGEQNGLVAGFARWLHSLDGPAQILVRAQRVDLTHVADRILAQAPGLPDPALEQAARSHAEFLDDLASRRELLHRHVTVAVRSKRSPGHTAHQAAETVRALSGCEVAARVLDPVDAAATLAGALNPAAPSPSSPPPGRPVPDTHGDVEL</sequence>
<dbReference type="InterPro" id="IPR024414">
    <property type="entry name" value="Uncharacterised_PrgI"/>
</dbReference>
<organism evidence="4 5">
    <name type="scientific">Salinispora arenicola</name>
    <dbReference type="NCBI Taxonomy" id="168697"/>
    <lineage>
        <taxon>Bacteria</taxon>
        <taxon>Bacillati</taxon>
        <taxon>Actinomycetota</taxon>
        <taxon>Actinomycetes</taxon>
        <taxon>Micromonosporales</taxon>
        <taxon>Micromonosporaceae</taxon>
        <taxon>Salinispora</taxon>
    </lineage>
</organism>
<dbReference type="Proteomes" id="UP000315983">
    <property type="component" value="Unassembled WGS sequence"/>
</dbReference>
<dbReference type="EMBL" id="BOQM01000030">
    <property type="protein sequence ID" value="GIM87070.1"/>
    <property type="molecule type" value="Genomic_DNA"/>
</dbReference>
<reference evidence="4 5" key="1">
    <citation type="submission" date="2019-06" db="EMBL/GenBank/DDBJ databases">
        <title>Sequencing the genomes of 1000 actinobacteria strains.</title>
        <authorList>
            <person name="Klenk H.-P."/>
        </authorList>
    </citation>
    <scope>NUCLEOTIDE SEQUENCE [LARGE SCALE GENOMIC DNA]</scope>
    <source>
        <strain evidence="4 5">DSM 44819</strain>
    </source>
</reference>
<dbReference type="Proteomes" id="UP000677457">
    <property type="component" value="Unassembled WGS sequence"/>
</dbReference>
<dbReference type="RefSeq" id="WP_142116323.1">
    <property type="nucleotide sequence ID" value="NZ_BOQM01000030.1"/>
</dbReference>
<keyword evidence="2" id="KW-1133">Transmembrane helix</keyword>
<feature type="region of interest" description="Disordered" evidence="1">
    <location>
        <begin position="287"/>
        <end position="314"/>
    </location>
</feature>
<feature type="transmembrane region" description="Helical" evidence="2">
    <location>
        <begin position="57"/>
        <end position="75"/>
    </location>
</feature>
<dbReference type="AlphaFoldDB" id="A0A542XM58"/>
<name>A0A542XM58_SALAC</name>
<proteinExistence type="predicted"/>
<protein>
    <submittedName>
        <fullName evidence="4">PrgI family protein</fullName>
    </submittedName>
</protein>
<evidence type="ECO:0000313" key="3">
    <source>
        <dbReference type="EMBL" id="GIM87070.1"/>
    </source>
</evidence>
<keyword evidence="2" id="KW-0812">Transmembrane</keyword>
<evidence type="ECO:0000256" key="1">
    <source>
        <dbReference type="SAM" id="MobiDB-lite"/>
    </source>
</evidence>
<dbReference type="GeneID" id="93771274"/>